<reference evidence="12 13" key="1">
    <citation type="submission" date="2015-11" db="EMBL/GenBank/DDBJ databases">
        <authorList>
            <person name="Zhang Y."/>
            <person name="Guo Z."/>
        </authorList>
    </citation>
    <scope>NUCLEOTIDE SEQUENCE [LARGE SCALE GENOMIC DNA]</scope>
    <source>
        <strain evidence="12">JGI-4</strain>
    </source>
</reference>
<dbReference type="Proteomes" id="UP000182011">
    <property type="component" value="Unassembled WGS sequence"/>
</dbReference>
<dbReference type="PANTHER" id="PTHR35851:SF1">
    <property type="entry name" value="CELL DIVISION PROTEIN FTSQ"/>
    <property type="match status" value="1"/>
</dbReference>
<accession>A0A0P1LTC4</accession>
<accession>A0A0N7MP57</accession>
<proteinExistence type="predicted"/>
<evidence type="ECO:0000256" key="4">
    <source>
        <dbReference type="ARBA" id="ARBA00022618"/>
    </source>
</evidence>
<dbReference type="Pfam" id="PF03799">
    <property type="entry name" value="FtsQ_DivIB_C"/>
    <property type="match status" value="1"/>
</dbReference>
<comment type="subcellular location">
    <subcellularLocation>
        <location evidence="1">Membrane</location>
    </subcellularLocation>
</comment>
<evidence type="ECO:0000256" key="3">
    <source>
        <dbReference type="ARBA" id="ARBA00022519"/>
    </source>
</evidence>
<gene>
    <name evidence="12" type="ORF">JGI4_01069</name>
    <name evidence="11" type="ORF">JGI8_00200</name>
</gene>
<dbReference type="RefSeq" id="WP_047134201.1">
    <property type="nucleotide sequence ID" value="NZ_CZVI01000001.1"/>
</dbReference>
<name>A0A0P1MAV7_9BACT</name>
<dbReference type="InterPro" id="IPR013685">
    <property type="entry name" value="POTRA_FtsQ_type"/>
</dbReference>
<dbReference type="EMBL" id="CZVI01000001">
    <property type="protein sequence ID" value="CUS78115.1"/>
    <property type="molecule type" value="Genomic_DNA"/>
</dbReference>
<sequence>MKLAEREIRIWTFVALGGFFIVLIFSAMSWRENRVLNKIIVKGNEVIPDKKIIELANVKPGVKLTDIDLSRVRANIEKHGFIKYAEVYINLPDVLFIEVVEREPVAMLTYQGKIYYIDSDGVVISFDEVNKIFAVPLLSGVNYKPLYVNLDTVGQLRKQFELIKASIDKKIYGLISEVKFKDGEFILLTSDGAVTVFLSDDEFERKLALLREFWTQIIPTRGYPSYIDLRYHGKLYAKFSQKINE</sequence>
<keyword evidence="14" id="KW-1185">Reference proteome</keyword>
<keyword evidence="4 12" id="KW-0132">Cell division</keyword>
<keyword evidence="5 9" id="KW-0812">Transmembrane</keyword>
<evidence type="ECO:0000256" key="1">
    <source>
        <dbReference type="ARBA" id="ARBA00004370"/>
    </source>
</evidence>
<dbReference type="AlphaFoldDB" id="A0A0P1MAV7"/>
<dbReference type="GO" id="GO:0090529">
    <property type="term" value="P:cell septum assembly"/>
    <property type="evidence" value="ECO:0007669"/>
    <property type="project" value="InterPro"/>
</dbReference>
<accession>A0A0P1LXJ3</accession>
<accession>A0A0P1L746</accession>
<dbReference type="InterPro" id="IPR026579">
    <property type="entry name" value="FtsQ"/>
</dbReference>
<dbReference type="GO" id="GO:0016020">
    <property type="term" value="C:membrane"/>
    <property type="evidence" value="ECO:0007669"/>
    <property type="project" value="UniProtKB-SubCell"/>
</dbReference>
<accession>A0A0P1M6Q2</accession>
<organism evidence="12 13">
    <name type="scientific">Candidatus Kryptonium thompsonii</name>
    <dbReference type="NCBI Taxonomy" id="1633631"/>
    <lineage>
        <taxon>Bacteria</taxon>
        <taxon>Pseudomonadati</taxon>
        <taxon>Candidatus Kryptoniota</taxon>
        <taxon>Candidatus Kryptonium</taxon>
    </lineage>
</organism>
<dbReference type="STRING" id="1633631.GCA_001442925_01068"/>
<accession>A0A0S4N0N5</accession>
<accession>A0A0P1MAV7</accession>
<dbReference type="PANTHER" id="PTHR35851">
    <property type="entry name" value="CELL DIVISION PROTEIN FTSQ"/>
    <property type="match status" value="1"/>
</dbReference>
<dbReference type="PROSITE" id="PS51779">
    <property type="entry name" value="POTRA"/>
    <property type="match status" value="1"/>
</dbReference>
<evidence type="ECO:0000313" key="14">
    <source>
        <dbReference type="Proteomes" id="UP000182200"/>
    </source>
</evidence>
<evidence type="ECO:0000256" key="9">
    <source>
        <dbReference type="SAM" id="Phobius"/>
    </source>
</evidence>
<keyword evidence="6 9" id="KW-1133">Transmembrane helix</keyword>
<evidence type="ECO:0000313" key="11">
    <source>
        <dbReference type="EMBL" id="CUS78115.1"/>
    </source>
</evidence>
<dbReference type="Gene3D" id="3.10.20.310">
    <property type="entry name" value="membrane protein fhac"/>
    <property type="match status" value="1"/>
</dbReference>
<evidence type="ECO:0000256" key="8">
    <source>
        <dbReference type="ARBA" id="ARBA00023306"/>
    </source>
</evidence>
<dbReference type="Pfam" id="PF08478">
    <property type="entry name" value="POTRA_1"/>
    <property type="match status" value="1"/>
</dbReference>
<dbReference type="InterPro" id="IPR005548">
    <property type="entry name" value="Cell_div_FtsQ/DivIB_C"/>
</dbReference>
<evidence type="ECO:0000313" key="12">
    <source>
        <dbReference type="EMBL" id="CUU04624.1"/>
    </source>
</evidence>
<dbReference type="Proteomes" id="UP000182200">
    <property type="component" value="Unassembled WGS sequence"/>
</dbReference>
<dbReference type="EMBL" id="FAOP01000004">
    <property type="protein sequence ID" value="CUU04624.1"/>
    <property type="molecule type" value="Genomic_DNA"/>
</dbReference>
<keyword evidence="7 9" id="KW-0472">Membrane</keyword>
<evidence type="ECO:0000256" key="2">
    <source>
        <dbReference type="ARBA" id="ARBA00022475"/>
    </source>
</evidence>
<keyword evidence="2" id="KW-1003">Cell membrane</keyword>
<accession>A0A0P1MVC5</accession>
<evidence type="ECO:0000256" key="5">
    <source>
        <dbReference type="ARBA" id="ARBA00022692"/>
    </source>
</evidence>
<accession>A0A0P1LEU4</accession>
<dbReference type="InterPro" id="IPR034746">
    <property type="entry name" value="POTRA"/>
</dbReference>
<evidence type="ECO:0000256" key="6">
    <source>
        <dbReference type="ARBA" id="ARBA00022989"/>
    </source>
</evidence>
<evidence type="ECO:0000313" key="13">
    <source>
        <dbReference type="Proteomes" id="UP000182011"/>
    </source>
</evidence>
<dbReference type="Gene3D" id="3.40.50.10960">
    <property type="match status" value="1"/>
</dbReference>
<feature type="domain" description="POTRA" evidence="10">
    <location>
        <begin position="34"/>
        <end position="102"/>
    </location>
</feature>
<keyword evidence="3" id="KW-0997">Cell inner membrane</keyword>
<evidence type="ECO:0000256" key="7">
    <source>
        <dbReference type="ARBA" id="ARBA00023136"/>
    </source>
</evidence>
<protein>
    <submittedName>
        <fullName evidence="12">Cell division septal protein FtsQ</fullName>
    </submittedName>
</protein>
<keyword evidence="8" id="KW-0131">Cell cycle</keyword>
<reference evidence="11 14" key="2">
    <citation type="submission" date="2015-11" db="EMBL/GenBank/DDBJ databases">
        <authorList>
            <person name="Varghese N."/>
        </authorList>
    </citation>
    <scope>NUCLEOTIDE SEQUENCE [LARGE SCALE GENOMIC DNA]</scope>
    <source>
        <strain evidence="11 14">JGI-8</strain>
    </source>
</reference>
<evidence type="ECO:0000259" key="10">
    <source>
        <dbReference type="PROSITE" id="PS51779"/>
    </source>
</evidence>
<feature type="transmembrane region" description="Helical" evidence="9">
    <location>
        <begin position="12"/>
        <end position="30"/>
    </location>
</feature>